<proteinExistence type="predicted"/>
<evidence type="ECO:0000313" key="1">
    <source>
        <dbReference type="EMBL" id="KAH9522881.1"/>
    </source>
</evidence>
<gene>
    <name evidence="1" type="ORF">DERF_006432</name>
</gene>
<evidence type="ECO:0000313" key="2">
    <source>
        <dbReference type="Proteomes" id="UP000790347"/>
    </source>
</evidence>
<dbReference type="Proteomes" id="UP000790347">
    <property type="component" value="Unassembled WGS sequence"/>
</dbReference>
<reference evidence="1" key="2">
    <citation type="journal article" date="2022" name="Res Sq">
        <title>Comparative Genomics Reveals Insights into the Divergent Evolution of Astigmatic Mites and Household Pest Adaptations.</title>
        <authorList>
            <person name="Xiong Q."/>
            <person name="Wan A.T.-Y."/>
            <person name="Liu X.-Y."/>
            <person name="Fung C.S.-H."/>
            <person name="Xiao X."/>
            <person name="Malainual N."/>
            <person name="Hou J."/>
            <person name="Wang L."/>
            <person name="Wang M."/>
            <person name="Yang K."/>
            <person name="Cui Y."/>
            <person name="Leung E."/>
            <person name="Nong W."/>
            <person name="Shin S.-K."/>
            <person name="Au S."/>
            <person name="Jeong K.Y."/>
            <person name="Chew F.T."/>
            <person name="Hui J."/>
            <person name="Leung T.F."/>
            <person name="Tungtrongchitr A."/>
            <person name="Zhong N."/>
            <person name="Liu Z."/>
            <person name="Tsui S."/>
        </authorList>
    </citation>
    <scope>NUCLEOTIDE SEQUENCE</scope>
    <source>
        <strain evidence="1">Derf</strain>
        <tissue evidence="1">Whole organism</tissue>
    </source>
</reference>
<sequence length="59" mass="6814">MNQLLDSFFYARIKFAARIFTSNDNSSNLEYWILSSIRTVRNISAKLSAIALISLLRRC</sequence>
<accession>A0A922L749</accession>
<comment type="caution">
    <text evidence="1">The sequence shown here is derived from an EMBL/GenBank/DDBJ whole genome shotgun (WGS) entry which is preliminary data.</text>
</comment>
<protein>
    <submittedName>
        <fullName evidence="1">Uncharacterized protein</fullName>
    </submittedName>
</protein>
<reference evidence="1" key="1">
    <citation type="submission" date="2013-05" db="EMBL/GenBank/DDBJ databases">
        <authorList>
            <person name="Yim A.K.Y."/>
            <person name="Chan T.F."/>
            <person name="Ji K.M."/>
            <person name="Liu X.Y."/>
            <person name="Zhou J.W."/>
            <person name="Li R.Q."/>
            <person name="Yang K.Y."/>
            <person name="Li J."/>
            <person name="Li M."/>
            <person name="Law P.T.W."/>
            <person name="Wu Y.L."/>
            <person name="Cai Z.L."/>
            <person name="Qin H."/>
            <person name="Bao Y."/>
            <person name="Leung R.K.K."/>
            <person name="Ng P.K.S."/>
            <person name="Zou J."/>
            <person name="Zhong X.J."/>
            <person name="Ran P.X."/>
            <person name="Zhong N.S."/>
            <person name="Liu Z.G."/>
            <person name="Tsui S.K.W."/>
        </authorList>
    </citation>
    <scope>NUCLEOTIDE SEQUENCE</scope>
    <source>
        <strain evidence="1">Derf</strain>
        <tissue evidence="1">Whole organism</tissue>
    </source>
</reference>
<dbReference type="AlphaFoldDB" id="A0A922L749"/>
<dbReference type="EMBL" id="ASGP02000002">
    <property type="protein sequence ID" value="KAH9522881.1"/>
    <property type="molecule type" value="Genomic_DNA"/>
</dbReference>
<name>A0A922L749_DERFA</name>
<organism evidence="1 2">
    <name type="scientific">Dermatophagoides farinae</name>
    <name type="common">American house dust mite</name>
    <dbReference type="NCBI Taxonomy" id="6954"/>
    <lineage>
        <taxon>Eukaryota</taxon>
        <taxon>Metazoa</taxon>
        <taxon>Ecdysozoa</taxon>
        <taxon>Arthropoda</taxon>
        <taxon>Chelicerata</taxon>
        <taxon>Arachnida</taxon>
        <taxon>Acari</taxon>
        <taxon>Acariformes</taxon>
        <taxon>Sarcoptiformes</taxon>
        <taxon>Astigmata</taxon>
        <taxon>Psoroptidia</taxon>
        <taxon>Analgoidea</taxon>
        <taxon>Pyroglyphidae</taxon>
        <taxon>Dermatophagoidinae</taxon>
        <taxon>Dermatophagoides</taxon>
    </lineage>
</organism>
<keyword evidence="2" id="KW-1185">Reference proteome</keyword>